<evidence type="ECO:0000313" key="2">
    <source>
        <dbReference type="Proteomes" id="UP000747542"/>
    </source>
</evidence>
<comment type="caution">
    <text evidence="1">The sequence shown here is derived from an EMBL/GenBank/DDBJ whole genome shotgun (WGS) entry which is preliminary data.</text>
</comment>
<dbReference type="Proteomes" id="UP000747542">
    <property type="component" value="Unassembled WGS sequence"/>
</dbReference>
<keyword evidence="2" id="KW-1185">Reference proteome</keyword>
<accession>A0A8J5MSI3</accession>
<evidence type="ECO:0000313" key="1">
    <source>
        <dbReference type="EMBL" id="KAG7161766.1"/>
    </source>
</evidence>
<gene>
    <name evidence="1" type="ORF">Hamer_G007410</name>
</gene>
<organism evidence="1 2">
    <name type="scientific">Homarus americanus</name>
    <name type="common">American lobster</name>
    <dbReference type="NCBI Taxonomy" id="6706"/>
    <lineage>
        <taxon>Eukaryota</taxon>
        <taxon>Metazoa</taxon>
        <taxon>Ecdysozoa</taxon>
        <taxon>Arthropoda</taxon>
        <taxon>Crustacea</taxon>
        <taxon>Multicrustacea</taxon>
        <taxon>Malacostraca</taxon>
        <taxon>Eumalacostraca</taxon>
        <taxon>Eucarida</taxon>
        <taxon>Decapoda</taxon>
        <taxon>Pleocyemata</taxon>
        <taxon>Astacidea</taxon>
        <taxon>Nephropoidea</taxon>
        <taxon>Nephropidae</taxon>
        <taxon>Homarus</taxon>
    </lineage>
</organism>
<name>A0A8J5MSI3_HOMAM</name>
<proteinExistence type="predicted"/>
<sequence>MDKGRLPCGVSSPQGHVKRSLMGGPSLTFYTCRVSTEPQYKSRHRNIKENPFVSFHHMRWNHDPHTANFVWKCTATVTLSLETTVTLEPRCIDIGGTNRAGVVLLWLVLTATEATLSQLGNLYIVTPVHYETDPHAAYRFNNVIT</sequence>
<protein>
    <submittedName>
        <fullName evidence="1">Uncharacterized protein</fullName>
    </submittedName>
</protein>
<reference evidence="1" key="1">
    <citation type="journal article" date="2021" name="Sci. Adv.">
        <title>The American lobster genome reveals insights on longevity, neural, and immune adaptations.</title>
        <authorList>
            <person name="Polinski J.M."/>
            <person name="Zimin A.V."/>
            <person name="Clark K.F."/>
            <person name="Kohn A.B."/>
            <person name="Sadowski N."/>
            <person name="Timp W."/>
            <person name="Ptitsyn A."/>
            <person name="Khanna P."/>
            <person name="Romanova D.Y."/>
            <person name="Williams P."/>
            <person name="Greenwood S.J."/>
            <person name="Moroz L.L."/>
            <person name="Walt D.R."/>
            <person name="Bodnar A.G."/>
        </authorList>
    </citation>
    <scope>NUCLEOTIDE SEQUENCE</scope>
    <source>
        <strain evidence="1">GMGI-L3</strain>
    </source>
</reference>
<dbReference type="AlphaFoldDB" id="A0A8J5MSI3"/>
<dbReference type="EMBL" id="JAHLQT010028808">
    <property type="protein sequence ID" value="KAG7161766.1"/>
    <property type="molecule type" value="Genomic_DNA"/>
</dbReference>